<reference evidence="2" key="2">
    <citation type="submission" date="2014-03" db="EMBL/GenBank/DDBJ databases">
        <authorList>
            <person name="Urmite Genomes"/>
        </authorList>
    </citation>
    <scope>NUCLEOTIDE SEQUENCE</scope>
    <source>
        <strain evidence="2">DSM 44829</strain>
    </source>
</reference>
<dbReference type="EMBL" id="CCBB010000001">
    <property type="protein sequence ID" value="CDO06904.1"/>
    <property type="molecule type" value="Genomic_DNA"/>
</dbReference>
<reference evidence="2" key="1">
    <citation type="submission" date="2014-03" db="EMBL/GenBank/DDBJ databases">
        <title>Draft Genome Sequence of Mycobacterium cosmeticum DSM 44829.</title>
        <authorList>
            <person name="Croce O."/>
            <person name="Robert C."/>
            <person name="Raoult D."/>
            <person name="Drancourt M."/>
        </authorList>
    </citation>
    <scope>NUCLEOTIDE SEQUENCE [LARGE SCALE GENOMIC DNA]</scope>
    <source>
        <strain evidence="2">DSM 44829</strain>
    </source>
</reference>
<dbReference type="AlphaFoldDB" id="W9AMF2"/>
<accession>W9AMF2</accession>
<keyword evidence="1" id="KW-0812">Transmembrane</keyword>
<dbReference type="STRING" id="258533.BN977_01699"/>
<evidence type="ECO:0000313" key="3">
    <source>
        <dbReference type="Proteomes" id="UP000028870"/>
    </source>
</evidence>
<dbReference type="RefSeq" id="WP_131590055.1">
    <property type="nucleotide sequence ID" value="NZ_CCBB010000001.1"/>
</dbReference>
<protein>
    <submittedName>
        <fullName evidence="2">Uncharacterized protein</fullName>
    </submittedName>
</protein>
<keyword evidence="1" id="KW-1133">Transmembrane helix</keyword>
<keyword evidence="1" id="KW-0472">Membrane</keyword>
<feature type="transmembrane region" description="Helical" evidence="1">
    <location>
        <begin position="255"/>
        <end position="277"/>
    </location>
</feature>
<proteinExistence type="predicted"/>
<dbReference type="Proteomes" id="UP000028870">
    <property type="component" value="Unassembled WGS sequence"/>
</dbReference>
<name>W9AMF2_MYCCO</name>
<keyword evidence="3" id="KW-1185">Reference proteome</keyword>
<sequence length="314" mass="35076">MSGIRRQAEHGESSFNHFLNYGRPATILKMQTWRVERGDVVFACLQVRTGDDVPPIQLPVDNSKFLMSRMGRSGWFHSKQTAGGLTFEIYSYRSRILVSVGFSEKFDSLSEFIENEFLDIRHIFITDIMPRLPLASGSTGIVWYPIIDIKRVRAISAKDNSGPDWLGDGVTSFRYRIFDSRSGRIGYARVSRFGTACLGLGYPIVQDIINMVYERVLYPARTGSHPLHGSAERAIAEGLSSFTAPTEMNIYMQKITLNIAVYALAFAIFFGVSQILIPDDAHALIKAAILLGAVLLTWGAGSVVNALRSRAWRR</sequence>
<organism evidence="2 3">
    <name type="scientific">Mycolicibacterium cosmeticum</name>
    <dbReference type="NCBI Taxonomy" id="258533"/>
    <lineage>
        <taxon>Bacteria</taxon>
        <taxon>Bacillati</taxon>
        <taxon>Actinomycetota</taxon>
        <taxon>Actinomycetes</taxon>
        <taxon>Mycobacteriales</taxon>
        <taxon>Mycobacteriaceae</taxon>
        <taxon>Mycolicibacterium</taxon>
    </lineage>
</organism>
<comment type="caution">
    <text evidence="2">The sequence shown here is derived from an EMBL/GenBank/DDBJ whole genome shotgun (WGS) entry which is preliminary data.</text>
</comment>
<gene>
    <name evidence="2" type="ORF">BN977_01699</name>
</gene>
<evidence type="ECO:0000313" key="2">
    <source>
        <dbReference type="EMBL" id="CDO06904.1"/>
    </source>
</evidence>
<evidence type="ECO:0000256" key="1">
    <source>
        <dbReference type="SAM" id="Phobius"/>
    </source>
</evidence>
<feature type="transmembrane region" description="Helical" evidence="1">
    <location>
        <begin position="283"/>
        <end position="307"/>
    </location>
</feature>